<dbReference type="EMBL" id="GGMR01009092">
    <property type="protein sequence ID" value="MBY21711.1"/>
    <property type="molecule type" value="Transcribed_RNA"/>
</dbReference>
<keyword evidence="1" id="KW-0472">Membrane</keyword>
<sequence>MVFFRIVPIQTPYKKKLLISSMTDHRLTTKPSCYYLFLPFGCCFCVLFLYNARNALPFFRFYFIFVLFCIFHVYFVFTVSKVATAKPPEQRTVLIVWLLSNTLFLA</sequence>
<keyword evidence="1" id="KW-1133">Transmembrane helix</keyword>
<dbReference type="AlphaFoldDB" id="A0A2S2NWW2"/>
<feature type="transmembrane region" description="Helical" evidence="1">
    <location>
        <begin position="58"/>
        <end position="77"/>
    </location>
</feature>
<evidence type="ECO:0000256" key="1">
    <source>
        <dbReference type="SAM" id="Phobius"/>
    </source>
</evidence>
<protein>
    <submittedName>
        <fullName evidence="2">Uncharacterized protein</fullName>
    </submittedName>
</protein>
<gene>
    <name evidence="2" type="ORF">g.149875</name>
</gene>
<name>A0A2S2NWW2_SCHGA</name>
<evidence type="ECO:0000313" key="2">
    <source>
        <dbReference type="EMBL" id="MBY21711.1"/>
    </source>
</evidence>
<organism evidence="2">
    <name type="scientific">Schizaphis graminum</name>
    <name type="common">Green bug aphid</name>
    <dbReference type="NCBI Taxonomy" id="13262"/>
    <lineage>
        <taxon>Eukaryota</taxon>
        <taxon>Metazoa</taxon>
        <taxon>Ecdysozoa</taxon>
        <taxon>Arthropoda</taxon>
        <taxon>Hexapoda</taxon>
        <taxon>Insecta</taxon>
        <taxon>Pterygota</taxon>
        <taxon>Neoptera</taxon>
        <taxon>Paraneoptera</taxon>
        <taxon>Hemiptera</taxon>
        <taxon>Sternorrhyncha</taxon>
        <taxon>Aphidomorpha</taxon>
        <taxon>Aphidoidea</taxon>
        <taxon>Aphididae</taxon>
        <taxon>Aphidini</taxon>
        <taxon>Schizaphis</taxon>
    </lineage>
</organism>
<keyword evidence="1" id="KW-0812">Transmembrane</keyword>
<feature type="transmembrane region" description="Helical" evidence="1">
    <location>
        <begin position="32"/>
        <end position="52"/>
    </location>
</feature>
<proteinExistence type="predicted"/>
<accession>A0A2S2NWW2</accession>
<reference evidence="2" key="1">
    <citation type="submission" date="2018-04" db="EMBL/GenBank/DDBJ databases">
        <title>Transcriptome of Schizaphis graminum biotype I.</title>
        <authorList>
            <person name="Scully E.D."/>
            <person name="Geib S.M."/>
            <person name="Palmer N.A."/>
            <person name="Koch K."/>
            <person name="Bradshaw J."/>
            <person name="Heng-Moss T."/>
            <person name="Sarath G."/>
        </authorList>
    </citation>
    <scope>NUCLEOTIDE SEQUENCE</scope>
</reference>